<dbReference type="Pfam" id="PF00593">
    <property type="entry name" value="TonB_dep_Rec_b-barrel"/>
    <property type="match status" value="1"/>
</dbReference>
<keyword evidence="8" id="KW-0675">Receptor</keyword>
<evidence type="ECO:0000256" key="1">
    <source>
        <dbReference type="ARBA" id="ARBA00004442"/>
    </source>
</evidence>
<accession>A0ABQ6BKN7</accession>
<reference evidence="9" key="1">
    <citation type="journal article" date="2019" name="Int. J. Syst. Evol. Microbiol.">
        <title>The Global Catalogue of Microorganisms (GCM) 10K type strain sequencing project: providing services to taxonomists for standard genome sequencing and annotation.</title>
        <authorList>
            <consortium name="The Broad Institute Genomics Platform"/>
            <consortium name="The Broad Institute Genome Sequencing Center for Infectious Disease"/>
            <person name="Wu L."/>
            <person name="Ma J."/>
        </authorList>
    </citation>
    <scope>NUCLEOTIDE SEQUENCE [LARGE SCALE GENOMIC DNA]</scope>
    <source>
        <strain evidence="9">NBRC 110107</strain>
    </source>
</reference>
<evidence type="ECO:0000256" key="2">
    <source>
        <dbReference type="ARBA" id="ARBA00023136"/>
    </source>
</evidence>
<feature type="chain" id="PRO_5045120270" evidence="5">
    <location>
        <begin position="28"/>
        <end position="1021"/>
    </location>
</feature>
<comment type="similarity">
    <text evidence="4">Belongs to the TonB-dependent receptor family.</text>
</comment>
<dbReference type="Gene3D" id="2.40.170.20">
    <property type="entry name" value="TonB-dependent receptor, beta-barrel domain"/>
    <property type="match status" value="1"/>
</dbReference>
<feature type="domain" description="TonB-dependent receptor-like beta-barrel" evidence="6">
    <location>
        <begin position="418"/>
        <end position="989"/>
    </location>
</feature>
<feature type="signal peptide" evidence="5">
    <location>
        <begin position="1"/>
        <end position="27"/>
    </location>
</feature>
<organism evidence="8 9">
    <name type="scientific">Brevundimonas denitrificans</name>
    <dbReference type="NCBI Taxonomy" id="1443434"/>
    <lineage>
        <taxon>Bacteria</taxon>
        <taxon>Pseudomonadati</taxon>
        <taxon>Pseudomonadota</taxon>
        <taxon>Alphaproteobacteria</taxon>
        <taxon>Caulobacterales</taxon>
        <taxon>Caulobacteraceae</taxon>
        <taxon>Brevundimonas</taxon>
    </lineage>
</organism>
<dbReference type="PANTHER" id="PTHR47234:SF2">
    <property type="entry name" value="TONB-DEPENDENT RECEPTOR"/>
    <property type="match status" value="1"/>
</dbReference>
<keyword evidence="2 4" id="KW-0472">Membrane</keyword>
<evidence type="ECO:0000259" key="6">
    <source>
        <dbReference type="Pfam" id="PF00593"/>
    </source>
</evidence>
<comment type="caution">
    <text evidence="8">The sequence shown here is derived from an EMBL/GenBank/DDBJ whole genome shotgun (WGS) entry which is preliminary data.</text>
</comment>
<dbReference type="Proteomes" id="UP001156921">
    <property type="component" value="Unassembled WGS sequence"/>
</dbReference>
<keyword evidence="9" id="KW-1185">Reference proteome</keyword>
<dbReference type="InterPro" id="IPR000531">
    <property type="entry name" value="Beta-barrel_TonB"/>
</dbReference>
<evidence type="ECO:0000256" key="3">
    <source>
        <dbReference type="ARBA" id="ARBA00023237"/>
    </source>
</evidence>
<evidence type="ECO:0000256" key="4">
    <source>
        <dbReference type="RuleBase" id="RU003357"/>
    </source>
</evidence>
<evidence type="ECO:0000259" key="7">
    <source>
        <dbReference type="Pfam" id="PF07715"/>
    </source>
</evidence>
<dbReference type="InterPro" id="IPR012910">
    <property type="entry name" value="Plug_dom"/>
</dbReference>
<feature type="domain" description="TonB-dependent receptor plug" evidence="7">
    <location>
        <begin position="59"/>
        <end position="184"/>
    </location>
</feature>
<keyword evidence="3" id="KW-0998">Cell outer membrane</keyword>
<comment type="subcellular location">
    <subcellularLocation>
        <location evidence="1 4">Cell outer membrane</location>
    </subcellularLocation>
</comment>
<keyword evidence="4" id="KW-0798">TonB box</keyword>
<name>A0ABQ6BKN7_9CAUL</name>
<gene>
    <name evidence="8" type="ORF">GCM10007859_04290</name>
</gene>
<dbReference type="InterPro" id="IPR036942">
    <property type="entry name" value="Beta-barrel_TonB_sf"/>
</dbReference>
<evidence type="ECO:0000256" key="5">
    <source>
        <dbReference type="SAM" id="SignalP"/>
    </source>
</evidence>
<evidence type="ECO:0000313" key="9">
    <source>
        <dbReference type="Proteomes" id="UP001156921"/>
    </source>
</evidence>
<dbReference type="InterPro" id="IPR037066">
    <property type="entry name" value="Plug_dom_sf"/>
</dbReference>
<dbReference type="Pfam" id="PF07715">
    <property type="entry name" value="Plug"/>
    <property type="match status" value="1"/>
</dbReference>
<proteinExistence type="inferred from homology"/>
<keyword evidence="5" id="KW-0732">Signal</keyword>
<evidence type="ECO:0000313" key="8">
    <source>
        <dbReference type="EMBL" id="GLS00423.1"/>
    </source>
</evidence>
<protein>
    <submittedName>
        <fullName evidence="8">TonB-dependent receptor</fullName>
    </submittedName>
</protein>
<sequence length="1021" mass="109417">MRTMHKTALLGSAAMLTLLASAPGAWAQTAPAADEPQAASSLDDVVVVGSQIRGAAVNAALPVTVLNEEQILATGAVNGDDLMRSIPQMGDVLFSAANNPQTSNAARGDVNSVNLRSLGVGNTLVLLNGRRIITHPTSQGTSDTGTVPVLSYNSNAIPVSGTGRVEVLLDGAAAIYGADAVAGVVNTVLRDNFDGLRIQTQYGGAEGTHLRELTTNIFAGRNFDRGNLSGFIDYTDRTALLAEDQDYTASSNLRSLFANEPGFDTSLDPDGRATRGAWANLQARTTTTIRRNGTALTTSAGAFHIQPASFGCATPVGTDICIASGNASANGIQRDLRYDTQVGTTVTPEVERLNVFVAGHYELSPDVEAFGEIGFYQATTQNIQPPTISLNAIWIPASNYWNPFGPVTFANGQANPNRLSGLTGVPVGGLPVRLGNYRFNDAGFQIVDVDNYQSRLLGGLRGERWGFDWETALVYSEAEATDTSNAVNMTALQASLALSTPDAYNPFNGGCVATTTFGDCTPSSQTAIDAISTELVRVSRTTLTMADFKMSRPDLMELPGGPLGVAFGVEFRHETQRDDRDADLDGTNIFTDMVDGTVSISNLSAVSSNPDTRGERDVASAYLEFAVPVVSPGMSIPLIHNLEFQVAGRLEHYSDFGDVAKPKIAMALDIVDGLRLRASYSEGFRAPNLEQTNATTYSRLASNNDYLRCEADLRAGRIATFNACAQSVSYSLRVSGNPDLKPEESTNQSVGLVFEPWFLPETLGDFTFTVDRWRIEQEDIVGLIGGQTAVVQDYLARLNGSSNPNVVRAAPNVDDIAFFTGTGIAPVGAIQFVNDGFVNLLPQDVQGVDFAVHWRLRDTPWGDFRAQVNVAQLLEFHRDAGPTVQALDEARDAGEINPATPLPIASDLLARNGRPEFKVSSTLTWSQGPFQIGAFVQYTSAVEETGFLSTTGDPWIVESQTTANLYGQYEFEGAGWAADTRIRVGARNITDEAPPLTSSGYLGSLYRPYGRYWYASITKTF</sequence>
<dbReference type="Gene3D" id="2.170.130.10">
    <property type="entry name" value="TonB-dependent receptor, plug domain"/>
    <property type="match status" value="1"/>
</dbReference>
<dbReference type="PANTHER" id="PTHR47234">
    <property type="match status" value="1"/>
</dbReference>
<dbReference type="EMBL" id="BSOY01000005">
    <property type="protein sequence ID" value="GLS00423.1"/>
    <property type="molecule type" value="Genomic_DNA"/>
</dbReference>
<dbReference type="SUPFAM" id="SSF56935">
    <property type="entry name" value="Porins"/>
    <property type="match status" value="1"/>
</dbReference>